<evidence type="ECO:0000259" key="7">
    <source>
        <dbReference type="PROSITE" id="PS50109"/>
    </source>
</evidence>
<keyword evidence="4" id="KW-0808">Transferase</keyword>
<evidence type="ECO:0000256" key="1">
    <source>
        <dbReference type="ARBA" id="ARBA00000085"/>
    </source>
</evidence>
<gene>
    <name evidence="10" type="ORF">MNBD_ALPHA08-2184</name>
</gene>
<dbReference type="InterPro" id="IPR036890">
    <property type="entry name" value="HATPase_C_sf"/>
</dbReference>
<evidence type="ECO:0000256" key="5">
    <source>
        <dbReference type="ARBA" id="ARBA00022777"/>
    </source>
</evidence>
<dbReference type="InterPro" id="IPR003661">
    <property type="entry name" value="HisK_dim/P_dom"/>
</dbReference>
<evidence type="ECO:0000313" key="10">
    <source>
        <dbReference type="EMBL" id="VAV99880.1"/>
    </source>
</evidence>
<dbReference type="AlphaFoldDB" id="A0A3B0S1S5"/>
<feature type="domain" description="PAS" evidence="8">
    <location>
        <begin position="35"/>
        <end position="81"/>
    </location>
</feature>
<dbReference type="CDD" id="cd00075">
    <property type="entry name" value="HATPase"/>
    <property type="match status" value="1"/>
</dbReference>
<accession>A0A3B0S1S5</accession>
<feature type="domain" description="Histidine kinase" evidence="7">
    <location>
        <begin position="179"/>
        <end position="398"/>
    </location>
</feature>
<proteinExistence type="predicted"/>
<name>A0A3B0S1S5_9ZZZZ</name>
<dbReference type="InterPro" id="IPR000700">
    <property type="entry name" value="PAS-assoc_C"/>
</dbReference>
<dbReference type="Gene3D" id="3.30.565.10">
    <property type="entry name" value="Histidine kinase-like ATPase, C-terminal domain"/>
    <property type="match status" value="1"/>
</dbReference>
<dbReference type="NCBIfam" id="TIGR00229">
    <property type="entry name" value="sensory_box"/>
    <property type="match status" value="1"/>
</dbReference>
<dbReference type="InterPro" id="IPR004358">
    <property type="entry name" value="Sig_transdc_His_kin-like_C"/>
</dbReference>
<dbReference type="GO" id="GO:0000155">
    <property type="term" value="F:phosphorelay sensor kinase activity"/>
    <property type="evidence" value="ECO:0007669"/>
    <property type="project" value="InterPro"/>
</dbReference>
<reference evidence="10" key="1">
    <citation type="submission" date="2018-06" db="EMBL/GenBank/DDBJ databases">
        <authorList>
            <person name="Zhirakovskaya E."/>
        </authorList>
    </citation>
    <scope>NUCLEOTIDE SEQUENCE</scope>
</reference>
<dbReference type="InterPro" id="IPR050736">
    <property type="entry name" value="Sensor_HK_Regulatory"/>
</dbReference>
<evidence type="ECO:0000256" key="4">
    <source>
        <dbReference type="ARBA" id="ARBA00022679"/>
    </source>
</evidence>
<dbReference type="Pfam" id="PF00512">
    <property type="entry name" value="HisKA"/>
    <property type="match status" value="1"/>
</dbReference>
<dbReference type="SMART" id="SM00388">
    <property type="entry name" value="HisKA"/>
    <property type="match status" value="1"/>
</dbReference>
<feature type="domain" description="PAC" evidence="9">
    <location>
        <begin position="109"/>
        <end position="161"/>
    </location>
</feature>
<evidence type="ECO:0000256" key="6">
    <source>
        <dbReference type="ARBA" id="ARBA00023012"/>
    </source>
</evidence>
<dbReference type="SUPFAM" id="SSF55785">
    <property type="entry name" value="PYP-like sensor domain (PAS domain)"/>
    <property type="match status" value="1"/>
</dbReference>
<dbReference type="PROSITE" id="PS50112">
    <property type="entry name" value="PAS"/>
    <property type="match status" value="1"/>
</dbReference>
<dbReference type="PROSITE" id="PS50109">
    <property type="entry name" value="HIS_KIN"/>
    <property type="match status" value="1"/>
</dbReference>
<dbReference type="PANTHER" id="PTHR43711">
    <property type="entry name" value="TWO-COMPONENT HISTIDINE KINASE"/>
    <property type="match status" value="1"/>
</dbReference>
<dbReference type="InterPro" id="IPR035965">
    <property type="entry name" value="PAS-like_dom_sf"/>
</dbReference>
<dbReference type="CDD" id="cd00130">
    <property type="entry name" value="PAS"/>
    <property type="match status" value="1"/>
</dbReference>
<dbReference type="Gene3D" id="3.30.450.20">
    <property type="entry name" value="PAS domain"/>
    <property type="match status" value="1"/>
</dbReference>
<dbReference type="InterPro" id="IPR036097">
    <property type="entry name" value="HisK_dim/P_sf"/>
</dbReference>
<dbReference type="Pfam" id="PF13426">
    <property type="entry name" value="PAS_9"/>
    <property type="match status" value="1"/>
</dbReference>
<dbReference type="CDD" id="cd00082">
    <property type="entry name" value="HisKA"/>
    <property type="match status" value="1"/>
</dbReference>
<comment type="catalytic activity">
    <reaction evidence="1">
        <text>ATP + protein L-histidine = ADP + protein N-phospho-L-histidine.</text>
        <dbReference type="EC" id="2.7.13.3"/>
    </reaction>
</comment>
<dbReference type="SMART" id="SM00086">
    <property type="entry name" value="PAC"/>
    <property type="match status" value="1"/>
</dbReference>
<dbReference type="InterPro" id="IPR000014">
    <property type="entry name" value="PAS"/>
</dbReference>
<dbReference type="SUPFAM" id="SSF47384">
    <property type="entry name" value="Homodimeric domain of signal transducing histidine kinase"/>
    <property type="match status" value="1"/>
</dbReference>
<dbReference type="Pfam" id="PF02518">
    <property type="entry name" value="HATPase_c"/>
    <property type="match status" value="1"/>
</dbReference>
<dbReference type="SUPFAM" id="SSF55874">
    <property type="entry name" value="ATPase domain of HSP90 chaperone/DNA topoisomerase II/histidine kinase"/>
    <property type="match status" value="1"/>
</dbReference>
<evidence type="ECO:0000256" key="3">
    <source>
        <dbReference type="ARBA" id="ARBA00022553"/>
    </source>
</evidence>
<sequence>GDYQARVPLAKITEFDKLAYQWNSLLDFRDVAQGQNLVLSTLLEHVPVGIDVTDRKGNIEYANPTFLKMVGFPLAEVIGKSPDSFLTSKKVLHADIGDSLVAITNGETWTGEVVYGRKNGTNLVCSTTFVPIFNRDDKIERLISVRLDITDLKKHEKSLIRAKIKAETADKAKSEFLTNMSHELRTPLNAIIGFSELMAEEKLGPIENNDYIEFSRLIETSSRTLLSSINLVLDMSRLDAHRLQLNETRFCVSELLRKLVKSKSVDAQMFGIKIKGDLQSKSKILTDQRMLHQIFGYLISNAVRFNNEGGQVLISAKEVGKKVVVAIKDNGIGIPKQDLPKVTDPFFRVDSSLDRMKDGAGLGLTLAKKFSREQNIGFDITSKFGKGTTVTLTFPIAKTRPTSAAATTRTEAPLVVSA</sequence>
<keyword evidence="6" id="KW-0902">Two-component regulatory system</keyword>
<dbReference type="InterPro" id="IPR001610">
    <property type="entry name" value="PAC"/>
</dbReference>
<dbReference type="PROSITE" id="PS50113">
    <property type="entry name" value="PAC"/>
    <property type="match status" value="1"/>
</dbReference>
<dbReference type="PRINTS" id="PR00344">
    <property type="entry name" value="BCTRLSENSOR"/>
</dbReference>
<dbReference type="SMART" id="SM00091">
    <property type="entry name" value="PAS"/>
    <property type="match status" value="1"/>
</dbReference>
<dbReference type="EC" id="2.7.13.3" evidence="2"/>
<keyword evidence="5" id="KW-0418">Kinase</keyword>
<protein>
    <recommendedName>
        <fullName evidence="2">histidine kinase</fullName>
        <ecNumber evidence="2">2.7.13.3</ecNumber>
    </recommendedName>
</protein>
<dbReference type="SMART" id="SM00387">
    <property type="entry name" value="HATPase_c"/>
    <property type="match status" value="1"/>
</dbReference>
<evidence type="ECO:0000259" key="9">
    <source>
        <dbReference type="PROSITE" id="PS50113"/>
    </source>
</evidence>
<organism evidence="10">
    <name type="scientific">hydrothermal vent metagenome</name>
    <dbReference type="NCBI Taxonomy" id="652676"/>
    <lineage>
        <taxon>unclassified sequences</taxon>
        <taxon>metagenomes</taxon>
        <taxon>ecological metagenomes</taxon>
    </lineage>
</organism>
<dbReference type="PANTHER" id="PTHR43711:SF1">
    <property type="entry name" value="HISTIDINE KINASE 1"/>
    <property type="match status" value="1"/>
</dbReference>
<dbReference type="InterPro" id="IPR005467">
    <property type="entry name" value="His_kinase_dom"/>
</dbReference>
<evidence type="ECO:0000259" key="8">
    <source>
        <dbReference type="PROSITE" id="PS50112"/>
    </source>
</evidence>
<dbReference type="EMBL" id="UOEC01000167">
    <property type="protein sequence ID" value="VAV99880.1"/>
    <property type="molecule type" value="Genomic_DNA"/>
</dbReference>
<evidence type="ECO:0000256" key="2">
    <source>
        <dbReference type="ARBA" id="ARBA00012438"/>
    </source>
</evidence>
<feature type="non-terminal residue" evidence="10">
    <location>
        <position position="1"/>
    </location>
</feature>
<keyword evidence="3" id="KW-0597">Phosphoprotein</keyword>
<dbReference type="Gene3D" id="1.10.287.130">
    <property type="match status" value="1"/>
</dbReference>
<dbReference type="InterPro" id="IPR003594">
    <property type="entry name" value="HATPase_dom"/>
</dbReference>